<dbReference type="InterPro" id="IPR022643">
    <property type="entry name" value="De-COase2_C"/>
</dbReference>
<dbReference type="PRINTS" id="PR01179">
    <property type="entry name" value="ODADCRBXLASE"/>
</dbReference>
<reference evidence="6 7" key="1">
    <citation type="submission" date="2021-03" db="EMBL/GenBank/DDBJ databases">
        <title>Sequencing the genomes of 1000 actinobacteria strains.</title>
        <authorList>
            <person name="Klenk H.-P."/>
        </authorList>
    </citation>
    <scope>NUCLEOTIDE SEQUENCE [LARGE SCALE GENOMIC DNA]</scope>
    <source>
        <strain evidence="6 7">DSM 44580</strain>
    </source>
</reference>
<dbReference type="EC" id="4.1.1.20" evidence="6"/>
<evidence type="ECO:0000256" key="1">
    <source>
        <dbReference type="ARBA" id="ARBA00001933"/>
    </source>
</evidence>
<keyword evidence="2" id="KW-0663">Pyridoxal phosphate</keyword>
<dbReference type="PANTHER" id="PTHR43727:SF3">
    <property type="entry name" value="GROUP IV DECARBOXYLASE"/>
    <property type="match status" value="1"/>
</dbReference>
<dbReference type="InterPro" id="IPR000183">
    <property type="entry name" value="Orn/DAP/Arg_de-COase"/>
</dbReference>
<dbReference type="SUPFAM" id="SSF50621">
    <property type="entry name" value="Alanine racemase C-terminal domain-like"/>
    <property type="match status" value="1"/>
</dbReference>
<comment type="cofactor">
    <cofactor evidence="1">
        <name>pyridoxal 5'-phosphate</name>
        <dbReference type="ChEBI" id="CHEBI:597326"/>
    </cofactor>
</comment>
<evidence type="ECO:0000259" key="5">
    <source>
        <dbReference type="Pfam" id="PF02784"/>
    </source>
</evidence>
<dbReference type="Gene3D" id="3.20.20.10">
    <property type="entry name" value="Alanine racemase"/>
    <property type="match status" value="1"/>
</dbReference>
<dbReference type="GO" id="GO:0008836">
    <property type="term" value="F:diaminopimelate decarboxylase activity"/>
    <property type="evidence" value="ECO:0007669"/>
    <property type="project" value="UniProtKB-EC"/>
</dbReference>
<evidence type="ECO:0000313" key="7">
    <source>
        <dbReference type="Proteomes" id="UP001519363"/>
    </source>
</evidence>
<comment type="caution">
    <text evidence="6">The sequence shown here is derived from an EMBL/GenBank/DDBJ whole genome shotgun (WGS) entry which is preliminary data.</text>
</comment>
<evidence type="ECO:0000313" key="6">
    <source>
        <dbReference type="EMBL" id="MBP2471447.1"/>
    </source>
</evidence>
<proteinExistence type="inferred from homology"/>
<keyword evidence="7" id="KW-1185">Reference proteome</keyword>
<sequence>MTAIAPVGHLRPAPEARLRALAEQWRGRTPVIAYDTDGVDAEVEAARADLERVPARTHTLLFSVKANRFPGLLAHLAGHGIGAAVAGPTEYRAATGAGMAAVCATTPGLTREDLHALHAAGVGIDADSERQLADLPRGAHVGLRLAIPIEAGSTPRGLPWSRFGMRWPSASACAAVAARDLRVVRLHAHVRDIGGPEDTDLLGRVLARAAQDLPTVTELNLGGGTTRLRHHNAEAAAQAYDVLADRLGGAEYDLYAEPGAHLVTAHGYLVSEVLDVEVAGGRQLAVLDASAWNLAGWSRFSPVWLTDSDGAVLPTDFAGPTCYEKDLWLTGVPSGPLHRGDLVVLRGAGAYVTSMARRLHDLPLPAEVLLPAEGGPR</sequence>
<dbReference type="InterPro" id="IPR022644">
    <property type="entry name" value="De-COase2_N"/>
</dbReference>
<keyword evidence="6" id="KW-0456">Lyase</keyword>
<feature type="domain" description="Orn/DAP/Arg decarboxylase 2 C-terminal" evidence="4">
    <location>
        <begin position="265"/>
        <end position="349"/>
    </location>
</feature>
<evidence type="ECO:0000256" key="3">
    <source>
        <dbReference type="RuleBase" id="RU003737"/>
    </source>
</evidence>
<dbReference type="Pfam" id="PF02784">
    <property type="entry name" value="Orn_Arg_deC_N"/>
    <property type="match status" value="1"/>
</dbReference>
<dbReference type="InterPro" id="IPR009006">
    <property type="entry name" value="Ala_racemase/Decarboxylase_C"/>
</dbReference>
<evidence type="ECO:0000259" key="4">
    <source>
        <dbReference type="Pfam" id="PF00278"/>
    </source>
</evidence>
<dbReference type="RefSeq" id="WP_086789549.1">
    <property type="nucleotide sequence ID" value="NZ_JAGIOO010000001.1"/>
</dbReference>
<dbReference type="EMBL" id="JAGIOO010000001">
    <property type="protein sequence ID" value="MBP2471447.1"/>
    <property type="molecule type" value="Genomic_DNA"/>
</dbReference>
<accession>A0ABS5A591</accession>
<dbReference type="PANTHER" id="PTHR43727">
    <property type="entry name" value="DIAMINOPIMELATE DECARBOXYLASE"/>
    <property type="match status" value="1"/>
</dbReference>
<dbReference type="Gene3D" id="2.40.37.10">
    <property type="entry name" value="Lyase, Ornithine Decarboxylase, Chain A, domain 1"/>
    <property type="match status" value="1"/>
</dbReference>
<organism evidence="6 7">
    <name type="scientific">Crossiella equi</name>
    <dbReference type="NCBI Taxonomy" id="130796"/>
    <lineage>
        <taxon>Bacteria</taxon>
        <taxon>Bacillati</taxon>
        <taxon>Actinomycetota</taxon>
        <taxon>Actinomycetes</taxon>
        <taxon>Pseudonocardiales</taxon>
        <taxon>Pseudonocardiaceae</taxon>
        <taxon>Crossiella</taxon>
    </lineage>
</organism>
<dbReference type="SUPFAM" id="SSF51419">
    <property type="entry name" value="PLP-binding barrel"/>
    <property type="match status" value="1"/>
</dbReference>
<comment type="similarity">
    <text evidence="3">Belongs to the Orn/Lys/Arg decarboxylase class-II family.</text>
</comment>
<protein>
    <submittedName>
        <fullName evidence="6">Diaminopimelate decarboxylase</fullName>
        <ecNumber evidence="6">4.1.1.20</ecNumber>
    </submittedName>
</protein>
<dbReference type="Proteomes" id="UP001519363">
    <property type="component" value="Unassembled WGS sequence"/>
</dbReference>
<feature type="domain" description="Orn/DAP/Arg decarboxylase 2 N-terminal" evidence="5">
    <location>
        <begin position="54"/>
        <end position="263"/>
    </location>
</feature>
<evidence type="ECO:0000256" key="2">
    <source>
        <dbReference type="ARBA" id="ARBA00022898"/>
    </source>
</evidence>
<name>A0ABS5A591_9PSEU</name>
<gene>
    <name evidence="6" type="ORF">JOF53_000319</name>
</gene>
<dbReference type="Pfam" id="PF00278">
    <property type="entry name" value="Orn_DAP_Arg_deC"/>
    <property type="match status" value="1"/>
</dbReference>
<dbReference type="InterPro" id="IPR029066">
    <property type="entry name" value="PLP-binding_barrel"/>
</dbReference>